<accession>A0A9X1IE15</accession>
<comment type="caution">
    <text evidence="1">The sequence shown here is derived from an EMBL/GenBank/DDBJ whole genome shotgun (WGS) entry which is preliminary data.</text>
</comment>
<dbReference type="Proteomes" id="UP001139311">
    <property type="component" value="Unassembled WGS sequence"/>
</dbReference>
<dbReference type="AlphaFoldDB" id="A0A9X1IE15"/>
<dbReference type="EMBL" id="JAJAQI010000022">
    <property type="protein sequence ID" value="MCB4823056.1"/>
    <property type="molecule type" value="Genomic_DNA"/>
</dbReference>
<protein>
    <submittedName>
        <fullName evidence="1">Uncharacterized protein</fullName>
    </submittedName>
</protein>
<evidence type="ECO:0000313" key="2">
    <source>
        <dbReference type="Proteomes" id="UP001139311"/>
    </source>
</evidence>
<name>A0A9X1IE15_9PROT</name>
<proteinExistence type="predicted"/>
<reference evidence="1" key="1">
    <citation type="submission" date="2021-10" db="EMBL/GenBank/DDBJ databases">
        <title>Roseicella aerolatum sp. nov., isolated from aerosols of e-waste dismantling site.</title>
        <authorList>
            <person name="Qin T."/>
        </authorList>
    </citation>
    <scope>NUCLEOTIDE SEQUENCE</scope>
    <source>
        <strain evidence="1">GB24</strain>
    </source>
</reference>
<gene>
    <name evidence="1" type="ORF">LHA35_15075</name>
</gene>
<evidence type="ECO:0000313" key="1">
    <source>
        <dbReference type="EMBL" id="MCB4823056.1"/>
    </source>
</evidence>
<dbReference type="RefSeq" id="WP_226609263.1">
    <property type="nucleotide sequence ID" value="NZ_JAJAQI010000022.1"/>
</dbReference>
<organism evidence="1 2">
    <name type="scientific">Roseicella aerolata</name>
    <dbReference type="NCBI Taxonomy" id="2883479"/>
    <lineage>
        <taxon>Bacteria</taxon>
        <taxon>Pseudomonadati</taxon>
        <taxon>Pseudomonadota</taxon>
        <taxon>Alphaproteobacteria</taxon>
        <taxon>Acetobacterales</taxon>
        <taxon>Roseomonadaceae</taxon>
        <taxon>Roseicella</taxon>
    </lineage>
</organism>
<sequence length="85" mass="9383">MRRSITRHDVVAAGKRLIEAERALDRLFAERRATPETITQATARVGAAAASVRAVDLVPHVATRSLLAEEQVARYDQLRGYQRAG</sequence>
<keyword evidence="2" id="KW-1185">Reference proteome</keyword>